<dbReference type="AlphaFoldDB" id="A0A917S4K3"/>
<evidence type="ECO:0000256" key="6">
    <source>
        <dbReference type="SAM" id="Phobius"/>
    </source>
</evidence>
<dbReference type="InterPro" id="IPR051461">
    <property type="entry name" value="UPF0750_membrane"/>
</dbReference>
<comment type="caution">
    <text evidence="8">The sequence shown here is derived from an EMBL/GenBank/DDBJ whole genome shotgun (WGS) entry which is preliminary data.</text>
</comment>
<feature type="transmembrane region" description="Helical" evidence="6">
    <location>
        <begin position="124"/>
        <end position="142"/>
    </location>
</feature>
<sequence>MAFLWKRDKHLAIPRGRMAVLMDYLYVLIGSAIIGISFNVFQLPNRIAAGGVSGISIILHWTLGWEPSFVLWAVNIPLYVSGVLILGKSFGYLDYALKTLLGTLFLPLSVFLTSGWPAATNNPLLGALFGGIGVGLGLGIVFRGRGSTGGTALAGQVIQRFTGLSIGLCVSIIDGLIVLSSAFLISLEAALYALISIYLQAKLIDVVQIGFNTEKMALIISNKEDELRRSILNEIDRGVTRIISQGGFTGDDRPMLMTVVSQNELTHLKQLVHSVDPESFFIISNATEVFGKGFYRRR</sequence>
<evidence type="ECO:0000256" key="1">
    <source>
        <dbReference type="ARBA" id="ARBA00004651"/>
    </source>
</evidence>
<keyword evidence="5 6" id="KW-0472">Membrane</keyword>
<keyword evidence="4 6" id="KW-1133">Transmembrane helix</keyword>
<keyword evidence="9" id="KW-1185">Reference proteome</keyword>
<protein>
    <submittedName>
        <fullName evidence="8">UPF0750 membrane protein YvjA</fullName>
    </submittedName>
</protein>
<feature type="transmembrane region" description="Helical" evidence="6">
    <location>
        <begin position="21"/>
        <end position="41"/>
    </location>
</feature>
<evidence type="ECO:0000256" key="4">
    <source>
        <dbReference type="ARBA" id="ARBA00022989"/>
    </source>
</evidence>
<feature type="transmembrane region" description="Helical" evidence="6">
    <location>
        <begin position="69"/>
        <end position="87"/>
    </location>
</feature>
<dbReference type="PIRSF" id="PIRSF006483">
    <property type="entry name" value="Membrane_protein_YitT"/>
    <property type="match status" value="1"/>
</dbReference>
<dbReference type="RefSeq" id="WP_188802765.1">
    <property type="nucleotide sequence ID" value="NZ_BMOK01000006.1"/>
</dbReference>
<keyword evidence="3 6" id="KW-0812">Transmembrane</keyword>
<dbReference type="InterPro" id="IPR019264">
    <property type="entry name" value="DUF2179"/>
</dbReference>
<keyword evidence="2" id="KW-1003">Cell membrane</keyword>
<accession>A0A917S4K3</accession>
<feature type="transmembrane region" description="Helical" evidence="6">
    <location>
        <begin position="191"/>
        <end position="211"/>
    </location>
</feature>
<dbReference type="Pfam" id="PF10035">
    <property type="entry name" value="DUF2179"/>
    <property type="match status" value="1"/>
</dbReference>
<evidence type="ECO:0000256" key="5">
    <source>
        <dbReference type="ARBA" id="ARBA00023136"/>
    </source>
</evidence>
<feature type="transmembrane region" description="Helical" evidence="6">
    <location>
        <begin position="163"/>
        <end position="185"/>
    </location>
</feature>
<evidence type="ECO:0000256" key="2">
    <source>
        <dbReference type="ARBA" id="ARBA00022475"/>
    </source>
</evidence>
<dbReference type="InterPro" id="IPR003740">
    <property type="entry name" value="YitT"/>
</dbReference>
<comment type="subcellular location">
    <subcellularLocation>
        <location evidence="1">Cell membrane</location>
        <topology evidence="1">Multi-pass membrane protein</topology>
    </subcellularLocation>
</comment>
<dbReference type="PANTHER" id="PTHR33545">
    <property type="entry name" value="UPF0750 MEMBRANE PROTEIN YITT-RELATED"/>
    <property type="match status" value="1"/>
</dbReference>
<proteinExistence type="predicted"/>
<evidence type="ECO:0000256" key="3">
    <source>
        <dbReference type="ARBA" id="ARBA00022692"/>
    </source>
</evidence>
<gene>
    <name evidence="8" type="primary">yvjA</name>
    <name evidence="8" type="ORF">GCM10007968_18050</name>
</gene>
<dbReference type="InterPro" id="IPR015867">
    <property type="entry name" value="N-reg_PII/ATP_PRibTrfase_C"/>
</dbReference>
<feature type="domain" description="DUF2179" evidence="7">
    <location>
        <begin position="237"/>
        <end position="291"/>
    </location>
</feature>
<dbReference type="GO" id="GO:0005886">
    <property type="term" value="C:plasma membrane"/>
    <property type="evidence" value="ECO:0007669"/>
    <property type="project" value="UniProtKB-SubCell"/>
</dbReference>
<dbReference type="Gene3D" id="3.30.70.120">
    <property type="match status" value="1"/>
</dbReference>
<dbReference type="PANTHER" id="PTHR33545:SF9">
    <property type="entry name" value="UPF0750 MEMBRANE PROTEIN YITE"/>
    <property type="match status" value="1"/>
</dbReference>
<evidence type="ECO:0000313" key="8">
    <source>
        <dbReference type="EMBL" id="GGL54393.1"/>
    </source>
</evidence>
<evidence type="ECO:0000313" key="9">
    <source>
        <dbReference type="Proteomes" id="UP000654670"/>
    </source>
</evidence>
<dbReference type="EMBL" id="BMOK01000006">
    <property type="protein sequence ID" value="GGL54393.1"/>
    <property type="molecule type" value="Genomic_DNA"/>
</dbReference>
<dbReference type="Pfam" id="PF02588">
    <property type="entry name" value="YitT_membrane"/>
    <property type="match status" value="1"/>
</dbReference>
<reference evidence="8" key="2">
    <citation type="submission" date="2020-09" db="EMBL/GenBank/DDBJ databases">
        <authorList>
            <person name="Sun Q."/>
            <person name="Ohkuma M."/>
        </authorList>
    </citation>
    <scope>NUCLEOTIDE SEQUENCE</scope>
    <source>
        <strain evidence="8">JCM 15325</strain>
    </source>
</reference>
<evidence type="ECO:0000259" key="7">
    <source>
        <dbReference type="Pfam" id="PF10035"/>
    </source>
</evidence>
<reference evidence="8" key="1">
    <citation type="journal article" date="2014" name="Int. J. Syst. Evol. Microbiol.">
        <title>Complete genome sequence of Corynebacterium casei LMG S-19264T (=DSM 44701T), isolated from a smear-ripened cheese.</title>
        <authorList>
            <consortium name="US DOE Joint Genome Institute (JGI-PGF)"/>
            <person name="Walter F."/>
            <person name="Albersmeier A."/>
            <person name="Kalinowski J."/>
            <person name="Ruckert C."/>
        </authorList>
    </citation>
    <scope>NUCLEOTIDE SEQUENCE</scope>
    <source>
        <strain evidence="8">JCM 15325</strain>
    </source>
</reference>
<name>A0A917S4K3_9BACL</name>
<dbReference type="CDD" id="cd16380">
    <property type="entry name" value="YitT_C"/>
    <property type="match status" value="1"/>
</dbReference>
<dbReference type="Proteomes" id="UP000654670">
    <property type="component" value="Unassembled WGS sequence"/>
</dbReference>
<feature type="transmembrane region" description="Helical" evidence="6">
    <location>
        <begin position="99"/>
        <end position="118"/>
    </location>
</feature>
<organism evidence="8 9">
    <name type="scientific">Sporolactobacillus putidus</name>
    <dbReference type="NCBI Taxonomy" id="492735"/>
    <lineage>
        <taxon>Bacteria</taxon>
        <taxon>Bacillati</taxon>
        <taxon>Bacillota</taxon>
        <taxon>Bacilli</taxon>
        <taxon>Bacillales</taxon>
        <taxon>Sporolactobacillaceae</taxon>
        <taxon>Sporolactobacillus</taxon>
    </lineage>
</organism>